<dbReference type="Proteomes" id="UP001164746">
    <property type="component" value="Chromosome 10"/>
</dbReference>
<proteinExistence type="predicted"/>
<protein>
    <submittedName>
        <fullName evidence="1">Uncharacterized protein</fullName>
    </submittedName>
</protein>
<name>A0ABY7F5B4_MYAAR</name>
<gene>
    <name evidence="1" type="ORF">MAR_031969</name>
</gene>
<evidence type="ECO:0000313" key="1">
    <source>
        <dbReference type="EMBL" id="WAR17375.1"/>
    </source>
</evidence>
<dbReference type="EMBL" id="CP111021">
    <property type="protein sequence ID" value="WAR17375.1"/>
    <property type="molecule type" value="Genomic_DNA"/>
</dbReference>
<keyword evidence="2" id="KW-1185">Reference proteome</keyword>
<evidence type="ECO:0000313" key="2">
    <source>
        <dbReference type="Proteomes" id="UP001164746"/>
    </source>
</evidence>
<accession>A0ABY7F5B4</accession>
<reference evidence="1" key="1">
    <citation type="submission" date="2022-11" db="EMBL/GenBank/DDBJ databases">
        <title>Centuries of genome instability and evolution in soft-shell clam transmissible cancer (bioRxiv).</title>
        <authorList>
            <person name="Hart S.F.M."/>
            <person name="Yonemitsu M.A."/>
            <person name="Giersch R.M."/>
            <person name="Beal B.F."/>
            <person name="Arriagada G."/>
            <person name="Davis B.W."/>
            <person name="Ostrander E.A."/>
            <person name="Goff S.P."/>
            <person name="Metzger M.J."/>
        </authorList>
    </citation>
    <scope>NUCLEOTIDE SEQUENCE</scope>
    <source>
        <strain evidence="1">MELC-2E11</strain>
        <tissue evidence="1">Siphon/mantle</tissue>
    </source>
</reference>
<sequence>MDVSSLATSKEILKVHAAFVDSPPCKETHWSIRTRQQTHEVRSFIARIFQTGTKSQLKNV</sequence>
<organism evidence="1 2">
    <name type="scientific">Mya arenaria</name>
    <name type="common">Soft-shell clam</name>
    <dbReference type="NCBI Taxonomy" id="6604"/>
    <lineage>
        <taxon>Eukaryota</taxon>
        <taxon>Metazoa</taxon>
        <taxon>Spiralia</taxon>
        <taxon>Lophotrochozoa</taxon>
        <taxon>Mollusca</taxon>
        <taxon>Bivalvia</taxon>
        <taxon>Autobranchia</taxon>
        <taxon>Heteroconchia</taxon>
        <taxon>Euheterodonta</taxon>
        <taxon>Imparidentia</taxon>
        <taxon>Neoheterodontei</taxon>
        <taxon>Myida</taxon>
        <taxon>Myoidea</taxon>
        <taxon>Myidae</taxon>
        <taxon>Mya</taxon>
    </lineage>
</organism>